<dbReference type="InterPro" id="IPR036259">
    <property type="entry name" value="MFS_trans_sf"/>
</dbReference>
<name>A0A553NB68_TIGCA</name>
<dbReference type="EMBL" id="VCGU01000458">
    <property type="protein sequence ID" value="TRY62629.1"/>
    <property type="molecule type" value="Genomic_DNA"/>
</dbReference>
<gene>
    <name evidence="3" type="ORF">TCAL_04310</name>
</gene>
<accession>A0A553NB68</accession>
<sequence length="356" mass="39340">MATHKRTRWLDRSPWCCGSLQIGAIAVALTNLVSLVLGFLWTIQFLYQLRHFFIALVVATLLAFGLLIANVCLMYGSHQRIKAMVWPWILAYSLSAIGLSLALILAFEHLGPFQIVAIPALLFLLYCIWVIVAFFRELHREDASKDPAIDTKVETELQVNVSRMEEGENAPDPSNDDTFTQLPSRTPIKVCNNPFLPDLEDGVARANPTFKATFLPQPDEVIPIQPRFEHEPLLTQPCSDLPEKPPLSGTISTSIVHQRQRSYLTTSEDSPDSAVSSRSKSHSHSALVDIDPSFTPFKRKDGSEHMPKMKIFLPKHGDSSSEDDGEDSASSSSNGSCLNAVVNPSPCEPVKSSNEG</sequence>
<feature type="transmembrane region" description="Helical" evidence="2">
    <location>
        <begin position="113"/>
        <end position="135"/>
    </location>
</feature>
<feature type="transmembrane region" description="Helical" evidence="2">
    <location>
        <begin position="85"/>
        <end position="107"/>
    </location>
</feature>
<keyword evidence="2" id="KW-1133">Transmembrane helix</keyword>
<evidence type="ECO:0000256" key="1">
    <source>
        <dbReference type="SAM" id="MobiDB-lite"/>
    </source>
</evidence>
<dbReference type="AlphaFoldDB" id="A0A553NB68"/>
<evidence type="ECO:0000256" key="2">
    <source>
        <dbReference type="SAM" id="Phobius"/>
    </source>
</evidence>
<keyword evidence="2" id="KW-0472">Membrane</keyword>
<reference evidence="3 4" key="1">
    <citation type="journal article" date="2018" name="Nat. Ecol. Evol.">
        <title>Genomic signatures of mitonuclear coevolution across populations of Tigriopus californicus.</title>
        <authorList>
            <person name="Barreto F.S."/>
            <person name="Watson E.T."/>
            <person name="Lima T.G."/>
            <person name="Willett C.S."/>
            <person name="Edmands S."/>
            <person name="Li W."/>
            <person name="Burton R.S."/>
        </authorList>
    </citation>
    <scope>NUCLEOTIDE SEQUENCE [LARGE SCALE GENOMIC DNA]</scope>
    <source>
        <strain evidence="3 4">San Diego</strain>
    </source>
</reference>
<comment type="caution">
    <text evidence="3">The sequence shown here is derived from an EMBL/GenBank/DDBJ whole genome shotgun (WGS) entry which is preliminary data.</text>
</comment>
<protein>
    <submittedName>
        <fullName evidence="3">Uncharacterized protein</fullName>
    </submittedName>
</protein>
<dbReference type="SUPFAM" id="SSF103473">
    <property type="entry name" value="MFS general substrate transporter"/>
    <property type="match status" value="1"/>
</dbReference>
<feature type="region of interest" description="Disordered" evidence="1">
    <location>
        <begin position="234"/>
        <end position="356"/>
    </location>
</feature>
<evidence type="ECO:0000313" key="3">
    <source>
        <dbReference type="EMBL" id="TRY62629.1"/>
    </source>
</evidence>
<evidence type="ECO:0000313" key="4">
    <source>
        <dbReference type="Proteomes" id="UP000318571"/>
    </source>
</evidence>
<proteinExistence type="predicted"/>
<organism evidence="3 4">
    <name type="scientific">Tigriopus californicus</name>
    <name type="common">Marine copepod</name>
    <dbReference type="NCBI Taxonomy" id="6832"/>
    <lineage>
        <taxon>Eukaryota</taxon>
        <taxon>Metazoa</taxon>
        <taxon>Ecdysozoa</taxon>
        <taxon>Arthropoda</taxon>
        <taxon>Crustacea</taxon>
        <taxon>Multicrustacea</taxon>
        <taxon>Hexanauplia</taxon>
        <taxon>Copepoda</taxon>
        <taxon>Harpacticoida</taxon>
        <taxon>Harpacticidae</taxon>
        <taxon>Tigriopus</taxon>
    </lineage>
</organism>
<feature type="transmembrane region" description="Helical" evidence="2">
    <location>
        <begin position="52"/>
        <end position="73"/>
    </location>
</feature>
<dbReference type="Proteomes" id="UP000318571">
    <property type="component" value="Chromosome 10"/>
</dbReference>
<feature type="compositionally biased region" description="Basic and acidic residues" evidence="1">
    <location>
        <begin position="298"/>
        <end position="307"/>
    </location>
</feature>
<keyword evidence="4" id="KW-1185">Reference proteome</keyword>
<feature type="transmembrane region" description="Helical" evidence="2">
    <location>
        <begin position="20"/>
        <end position="46"/>
    </location>
</feature>
<feature type="compositionally biased region" description="Polar residues" evidence="1">
    <location>
        <begin position="249"/>
        <end position="268"/>
    </location>
</feature>
<keyword evidence="2" id="KW-0812">Transmembrane</keyword>